<dbReference type="Proteomes" id="UP000183454">
    <property type="component" value="Unassembled WGS sequence"/>
</dbReference>
<dbReference type="AlphaFoldDB" id="A0A1H2SZN2"/>
<evidence type="ECO:0008006" key="3">
    <source>
        <dbReference type="Google" id="ProtNLM"/>
    </source>
</evidence>
<sequence length="1145" mass="127914">MNNRDIYQKEPTTRKLVNEGVASVNDEKTSHALAVLRYELETFVCDGQYEKGMAHILETYLKNINQAQQPAVWVSGFFGSGKSHLVKMLRALWVDTIFEDGATARGIANLPQNISDSLKELSTQGKRHGDLHAASGTLGAGASGSVRLALLSIIFKSVGLPEQYSIARFVMWLKHEGIYEQVRSHVEQNGLNWDDELDNFYVAEGLHNALVQVKPNLFPSPAACVETLNNLYPYVQDVSSDEMLKAIRSALTKDGKFPLTLIVLDEVQQFIGESSDRSIAVQEMVESITKNIGGKLMFIGTGQTAVTGTANLARLQGRFTIRVELSDADVDAVIRQVILAKRPEAKPPIEQVMQTNLGEISRHLAETTIGHRQDDIPYFTQDYPILPVRRRFWENTLRVLDQTGTASQLRNQLSMIHKVIQTNLNEPLGHVVSADYLYFDSADKLLQSRILPRKVHEKTMNWHQGSDDEQLMARTCGLVFLINKLAGSNNEIGIRATIDSLADLLVENLSLGSGSLRSKLPGLLDKCELLMRVGDEYRIQTEESAAWNDEFLSQHANLANETHRIDAERDDRIRKKFGELVRKQALLQGNSRVARDISPVFDARLPNDANQRIYIWVRDGWSTDDNSVRAEARQAGNQSSTVFVFIPKRSADGLRHHLIDYKAASATLDKRGVPNTPEGLEARAAMETTKQAADQKISELLDEAFSGARVFQGGSNEILGNDLQGVVLEAAGNSLQRLYPNFHIADHVGWPKVYEKAQKGAPDALKAVGNDGETAKNPVCKAILGFIAGGKNGTAIRTQFEFPPYGWSRDAVDGALQVLLVAGLIRAQDERAQSIDFRELERKSIGKVNFKVEAATVTTAQRIQIRKLMQKTGLVAKQGEELADVPQFLQKMFELADQAGGEIPKPSRPDTTFLDDIRLTAGNEQLLALYNRRDELSQCIDSWTDLAERIGKRWPNWTVLKRLMTHASSLQDAEVLLAQVKTIEQQRLLLETPDLVTPLIASLTQLLRDELNRLDDEYASRHDQGMERLEEDSNWQQLEPEQRNHLLSEQRLTFADRPKVDVQSTNDVLTTLDNFSLSIFADRVAAMPARFDNVASSAAEMCEPQAQFIQVPRRTLKSDDEIDAWIEDVKQQLKTALQNGPVVIK</sequence>
<gene>
    <name evidence="1" type="ORF">SAMN05421882_100921</name>
</gene>
<dbReference type="EMBL" id="FNNH01000009">
    <property type="protein sequence ID" value="SDW37048.1"/>
    <property type="molecule type" value="Genomic_DNA"/>
</dbReference>
<dbReference type="SUPFAM" id="SSF52540">
    <property type="entry name" value="P-loop containing nucleoside triphosphate hydrolases"/>
    <property type="match status" value="1"/>
</dbReference>
<accession>A0A1H2SZN2</accession>
<dbReference type="InterPro" id="IPR047679">
    <property type="entry name" value="BREX_BrxC"/>
</dbReference>
<evidence type="ECO:0000313" key="1">
    <source>
        <dbReference type="EMBL" id="SDW37048.1"/>
    </source>
</evidence>
<reference evidence="1 2" key="1">
    <citation type="submission" date="2016-10" db="EMBL/GenBank/DDBJ databases">
        <authorList>
            <person name="de Groot N.N."/>
        </authorList>
    </citation>
    <scope>NUCLEOTIDE SEQUENCE [LARGE SCALE GENOMIC DNA]</scope>
    <source>
        <strain evidence="1 2">Nm110</strain>
    </source>
</reference>
<evidence type="ECO:0000313" key="2">
    <source>
        <dbReference type="Proteomes" id="UP000183454"/>
    </source>
</evidence>
<dbReference type="NCBIfam" id="NF033441">
    <property type="entry name" value="BREX_BrxC"/>
    <property type="match status" value="1"/>
</dbReference>
<proteinExistence type="predicted"/>
<organism evidence="1 2">
    <name type="scientific">Nitrosomonas communis</name>
    <dbReference type="NCBI Taxonomy" id="44574"/>
    <lineage>
        <taxon>Bacteria</taxon>
        <taxon>Pseudomonadati</taxon>
        <taxon>Pseudomonadota</taxon>
        <taxon>Betaproteobacteria</taxon>
        <taxon>Nitrosomonadales</taxon>
        <taxon>Nitrosomonadaceae</taxon>
        <taxon>Nitrosomonas</taxon>
    </lineage>
</organism>
<name>A0A1H2SZN2_9PROT</name>
<dbReference type="InterPro" id="IPR027417">
    <property type="entry name" value="P-loop_NTPase"/>
</dbReference>
<protein>
    <recommendedName>
        <fullName evidence="3">BREX system P-loop protein BrxC</fullName>
    </recommendedName>
</protein>